<evidence type="ECO:0000259" key="2">
    <source>
        <dbReference type="Pfam" id="PF13556"/>
    </source>
</evidence>
<keyword evidence="5" id="KW-1185">Reference proteome</keyword>
<comment type="caution">
    <text evidence="4">The sequence shown here is derived from an EMBL/GenBank/DDBJ whole genome shotgun (WGS) entry which is preliminary data.</text>
</comment>
<evidence type="ECO:0000313" key="5">
    <source>
        <dbReference type="Proteomes" id="UP000571817"/>
    </source>
</evidence>
<dbReference type="PANTHER" id="PTHR33744:SF1">
    <property type="entry name" value="DNA-BINDING TRANSCRIPTIONAL ACTIVATOR ADER"/>
    <property type="match status" value="1"/>
</dbReference>
<feature type="domain" description="CdaR GGDEF-like" evidence="3">
    <location>
        <begin position="294"/>
        <end position="423"/>
    </location>
</feature>
<dbReference type="Pfam" id="PF17853">
    <property type="entry name" value="GGDEF_2"/>
    <property type="match status" value="1"/>
</dbReference>
<evidence type="ECO:0000313" key="4">
    <source>
        <dbReference type="EMBL" id="NYJ74898.1"/>
    </source>
</evidence>
<feature type="domain" description="PucR C-terminal helix-turn-helix" evidence="2">
    <location>
        <begin position="477"/>
        <end position="535"/>
    </location>
</feature>
<name>A0A853DDD3_9MICO</name>
<sequence>MMDDLGSTLLELVRGDPDAVAEVGGVAIHDPLDRPVLPVGALVLGVGLSGVEDITDLLGELGRSRAAALVLRSPVTLNPRVSEAADDAGVVLLGLTRGATWVQLDAMLRSLLADGDVGAGPGGPESLGGLPSGDLFAVANAIAALLDAPVTIEDRSNRVLAFSGRQDETDQGRIETVLGLQVPDRYARVLTERGVFGELFRSSEPIAVDPVPDRLGDPGASLPRAAIAVRAGDELLGSIWAVLDQPLDDARAATLKEAAKLVALHLLRVRAGADVGRRLRAELVGTALEGGAGAREAVDRLGLKGRPTVVLALCEMRTPADTRTAAAVQVADHANDRQRLTDAFAMHLSAVQPASATALIGTTVYGLLPVSGADQEPWAVRVATDFIDRIGDRLPSIVGVGPTALDAEGLAHARQYADRTVRVLRELGGAPRVAQMSDVYISSLLSELRDQVTVRGDRVTGPLARLVSYDAVHGTDLVQTLRAWLDAFGDVNAAAAVLFVHPNTFRYRLRRLAEVGELDLADPDARFAALLQLRIFPIP</sequence>
<dbReference type="Proteomes" id="UP000571817">
    <property type="component" value="Unassembled WGS sequence"/>
</dbReference>
<organism evidence="4 5">
    <name type="scientific">Allobranchiibius huperziae</name>
    <dbReference type="NCBI Taxonomy" id="1874116"/>
    <lineage>
        <taxon>Bacteria</taxon>
        <taxon>Bacillati</taxon>
        <taxon>Actinomycetota</taxon>
        <taxon>Actinomycetes</taxon>
        <taxon>Micrococcales</taxon>
        <taxon>Dermacoccaceae</taxon>
        <taxon>Allobranchiibius</taxon>
    </lineage>
</organism>
<evidence type="ECO:0008006" key="6">
    <source>
        <dbReference type="Google" id="ProtNLM"/>
    </source>
</evidence>
<reference evidence="4 5" key="1">
    <citation type="submission" date="2020-07" db="EMBL/GenBank/DDBJ databases">
        <title>Sequencing the genomes of 1000 actinobacteria strains.</title>
        <authorList>
            <person name="Klenk H.-P."/>
        </authorList>
    </citation>
    <scope>NUCLEOTIDE SEQUENCE [LARGE SCALE GENOMIC DNA]</scope>
    <source>
        <strain evidence="4 5">DSM 29531</strain>
    </source>
</reference>
<dbReference type="InterPro" id="IPR025736">
    <property type="entry name" value="PucR_C-HTH_dom"/>
</dbReference>
<accession>A0A853DDD3</accession>
<dbReference type="Gene3D" id="1.10.10.2840">
    <property type="entry name" value="PucR C-terminal helix-turn-helix domain"/>
    <property type="match status" value="1"/>
</dbReference>
<comment type="similarity">
    <text evidence="1">Belongs to the CdaR family.</text>
</comment>
<gene>
    <name evidence="4" type="ORF">HNR15_001861</name>
</gene>
<dbReference type="InterPro" id="IPR042070">
    <property type="entry name" value="PucR_C-HTH_sf"/>
</dbReference>
<evidence type="ECO:0000259" key="3">
    <source>
        <dbReference type="Pfam" id="PF17853"/>
    </source>
</evidence>
<proteinExistence type="inferred from homology"/>
<dbReference type="AlphaFoldDB" id="A0A853DDD3"/>
<dbReference type="EMBL" id="JACCFW010000001">
    <property type="protein sequence ID" value="NYJ74898.1"/>
    <property type="molecule type" value="Genomic_DNA"/>
</dbReference>
<evidence type="ECO:0000256" key="1">
    <source>
        <dbReference type="ARBA" id="ARBA00006754"/>
    </source>
</evidence>
<dbReference type="InterPro" id="IPR051448">
    <property type="entry name" value="CdaR-like_regulators"/>
</dbReference>
<dbReference type="InterPro" id="IPR041522">
    <property type="entry name" value="CdaR_GGDEF"/>
</dbReference>
<dbReference type="PANTHER" id="PTHR33744">
    <property type="entry name" value="CARBOHYDRATE DIACID REGULATOR"/>
    <property type="match status" value="1"/>
</dbReference>
<protein>
    <recommendedName>
        <fullName evidence="6">PucR family transcriptional regulator</fullName>
    </recommendedName>
</protein>
<dbReference type="Pfam" id="PF13556">
    <property type="entry name" value="HTH_30"/>
    <property type="match status" value="1"/>
</dbReference>